<dbReference type="CDD" id="cd11605">
    <property type="entry name" value="RWD_DRWD_ELF-like"/>
    <property type="match status" value="1"/>
</dbReference>
<evidence type="ECO:0000259" key="1">
    <source>
        <dbReference type="PROSITE" id="PS50908"/>
    </source>
</evidence>
<keyword evidence="3" id="KW-1185">Reference proteome</keyword>
<sequence>MLKDGYYFSIHSSLEEERFVRLRVTYPAGYPSEEGPRVDLTTTSSDLCRSADREFLKGCILEVLEANEGMPCIIE</sequence>
<organism evidence="2 3">
    <name type="scientific">Kipferlia bialata</name>
    <dbReference type="NCBI Taxonomy" id="797122"/>
    <lineage>
        <taxon>Eukaryota</taxon>
        <taxon>Metamonada</taxon>
        <taxon>Carpediemonas-like organisms</taxon>
        <taxon>Kipferlia</taxon>
    </lineage>
</organism>
<dbReference type="InterPro" id="IPR006575">
    <property type="entry name" value="RWD_dom"/>
</dbReference>
<gene>
    <name evidence="2" type="ORF">KIPB_013115</name>
</gene>
<feature type="domain" description="RWD" evidence="1">
    <location>
        <begin position="1"/>
        <end position="75"/>
    </location>
</feature>
<dbReference type="SUPFAM" id="SSF54495">
    <property type="entry name" value="UBC-like"/>
    <property type="match status" value="1"/>
</dbReference>
<accession>A0A9K3D928</accession>
<dbReference type="InterPro" id="IPR016135">
    <property type="entry name" value="UBQ-conjugating_enzyme/RWD"/>
</dbReference>
<evidence type="ECO:0000313" key="3">
    <source>
        <dbReference type="Proteomes" id="UP000265618"/>
    </source>
</evidence>
<dbReference type="Gene3D" id="3.10.110.10">
    <property type="entry name" value="Ubiquitin Conjugating Enzyme"/>
    <property type="match status" value="1"/>
</dbReference>
<dbReference type="Pfam" id="PF05773">
    <property type="entry name" value="RWD"/>
    <property type="match status" value="1"/>
</dbReference>
<evidence type="ECO:0000313" key="2">
    <source>
        <dbReference type="EMBL" id="GIQ90351.1"/>
    </source>
</evidence>
<protein>
    <recommendedName>
        <fullName evidence="1">RWD domain-containing protein</fullName>
    </recommendedName>
</protein>
<dbReference type="PROSITE" id="PS50908">
    <property type="entry name" value="RWD"/>
    <property type="match status" value="1"/>
</dbReference>
<name>A0A9K3D928_9EUKA</name>
<proteinExistence type="predicted"/>
<dbReference type="AlphaFoldDB" id="A0A9K3D928"/>
<reference evidence="2 3" key="1">
    <citation type="journal article" date="2018" name="PLoS ONE">
        <title>The draft genome of Kipferlia bialata reveals reductive genome evolution in fornicate parasites.</title>
        <authorList>
            <person name="Tanifuji G."/>
            <person name="Takabayashi S."/>
            <person name="Kume K."/>
            <person name="Takagi M."/>
            <person name="Nakayama T."/>
            <person name="Kamikawa R."/>
            <person name="Inagaki Y."/>
            <person name="Hashimoto T."/>
        </authorList>
    </citation>
    <scope>NUCLEOTIDE SEQUENCE [LARGE SCALE GENOMIC DNA]</scope>
    <source>
        <strain evidence="2">NY0173</strain>
    </source>
</reference>
<dbReference type="EMBL" id="BDIP01006073">
    <property type="protein sequence ID" value="GIQ90351.1"/>
    <property type="molecule type" value="Genomic_DNA"/>
</dbReference>
<dbReference type="Proteomes" id="UP000265618">
    <property type="component" value="Unassembled WGS sequence"/>
</dbReference>
<feature type="non-terminal residue" evidence="2">
    <location>
        <position position="1"/>
    </location>
</feature>
<comment type="caution">
    <text evidence="2">The sequence shown here is derived from an EMBL/GenBank/DDBJ whole genome shotgun (WGS) entry which is preliminary data.</text>
</comment>